<keyword evidence="8 11" id="KW-1133">Transmembrane helix</keyword>
<dbReference type="Pfam" id="PF02699">
    <property type="entry name" value="YajC"/>
    <property type="match status" value="1"/>
</dbReference>
<proteinExistence type="inferred from homology"/>
<keyword evidence="9" id="KW-0811">Translocation</keyword>
<dbReference type="NCBIfam" id="TIGR00739">
    <property type="entry name" value="yajC"/>
    <property type="match status" value="1"/>
</dbReference>
<evidence type="ECO:0000256" key="2">
    <source>
        <dbReference type="ARBA" id="ARBA00006742"/>
    </source>
</evidence>
<comment type="caution">
    <text evidence="12">The sequence shown here is derived from an EMBL/GenBank/DDBJ whole genome shotgun (WGS) entry which is preliminary data.</text>
</comment>
<dbReference type="AlphaFoldDB" id="A0A1B7XBB0"/>
<keyword evidence="10 11" id="KW-0472">Membrane</keyword>
<evidence type="ECO:0000256" key="10">
    <source>
        <dbReference type="ARBA" id="ARBA00023136"/>
    </source>
</evidence>
<evidence type="ECO:0000313" key="12">
    <source>
        <dbReference type="EMBL" id="OBQ46645.1"/>
    </source>
</evidence>
<dbReference type="PRINTS" id="PR01853">
    <property type="entry name" value="YAJCTRNLCASE"/>
</dbReference>
<evidence type="ECO:0000256" key="7">
    <source>
        <dbReference type="ARBA" id="ARBA00022927"/>
    </source>
</evidence>
<keyword evidence="13" id="KW-1185">Reference proteome</keyword>
<dbReference type="OrthoDB" id="9811406at2"/>
<keyword evidence="7" id="KW-0653">Protein transport</keyword>
<dbReference type="GO" id="GO:0015031">
    <property type="term" value="P:protein transport"/>
    <property type="evidence" value="ECO:0007669"/>
    <property type="project" value="UniProtKB-KW"/>
</dbReference>
<evidence type="ECO:0000256" key="1">
    <source>
        <dbReference type="ARBA" id="ARBA00004162"/>
    </source>
</evidence>
<evidence type="ECO:0000313" key="13">
    <source>
        <dbReference type="Proteomes" id="UP000091979"/>
    </source>
</evidence>
<protein>
    <recommendedName>
        <fullName evidence="3">Sec translocon accessory complex subunit YajC</fullName>
    </recommendedName>
</protein>
<dbReference type="EMBL" id="JXMS01000019">
    <property type="protein sequence ID" value="OBQ46645.1"/>
    <property type="molecule type" value="Genomic_DNA"/>
</dbReference>
<evidence type="ECO:0000256" key="9">
    <source>
        <dbReference type="ARBA" id="ARBA00023010"/>
    </source>
</evidence>
<gene>
    <name evidence="12" type="ORF">SP90_10965</name>
</gene>
<dbReference type="PATRIC" id="fig|1560234.3.peg.1050"/>
<evidence type="ECO:0000256" key="6">
    <source>
        <dbReference type="ARBA" id="ARBA00022692"/>
    </source>
</evidence>
<comment type="similarity">
    <text evidence="2">Belongs to the YajC family.</text>
</comment>
<keyword evidence="4" id="KW-0813">Transport</keyword>
<comment type="subcellular location">
    <subcellularLocation>
        <location evidence="1">Cell membrane</location>
        <topology evidence="1">Single-pass membrane protein</topology>
    </subcellularLocation>
</comment>
<evidence type="ECO:0000256" key="5">
    <source>
        <dbReference type="ARBA" id="ARBA00022475"/>
    </source>
</evidence>
<reference evidence="12 13" key="1">
    <citation type="submission" date="2015-01" db="EMBL/GenBank/DDBJ databases">
        <title>Desulfovibrio sp. JC271 draft genome sequence.</title>
        <authorList>
            <person name="Shivani Y."/>
            <person name="Subhash Y."/>
            <person name="Sasikala C."/>
            <person name="Ramana C.V."/>
        </authorList>
    </citation>
    <scope>NUCLEOTIDE SEQUENCE [LARGE SCALE GENOMIC DNA]</scope>
    <source>
        <strain evidence="12 13">JC271</strain>
    </source>
</reference>
<evidence type="ECO:0000256" key="3">
    <source>
        <dbReference type="ARBA" id="ARBA00014962"/>
    </source>
</evidence>
<evidence type="ECO:0000256" key="8">
    <source>
        <dbReference type="ARBA" id="ARBA00022989"/>
    </source>
</evidence>
<keyword evidence="6 11" id="KW-0812">Transmembrane</keyword>
<dbReference type="RefSeq" id="WP_066855878.1">
    <property type="nucleotide sequence ID" value="NZ_JXMS01000019.1"/>
</dbReference>
<keyword evidence="5" id="KW-1003">Cell membrane</keyword>
<dbReference type="Proteomes" id="UP000091979">
    <property type="component" value="Unassembled WGS sequence"/>
</dbReference>
<dbReference type="PANTHER" id="PTHR33909">
    <property type="entry name" value="SEC TRANSLOCON ACCESSORY COMPLEX SUBUNIT YAJC"/>
    <property type="match status" value="1"/>
</dbReference>
<dbReference type="InterPro" id="IPR003849">
    <property type="entry name" value="Preprotein_translocase_YajC"/>
</dbReference>
<feature type="transmembrane region" description="Helical" evidence="11">
    <location>
        <begin position="24"/>
        <end position="42"/>
    </location>
</feature>
<evidence type="ECO:0000256" key="4">
    <source>
        <dbReference type="ARBA" id="ARBA00022448"/>
    </source>
</evidence>
<dbReference type="GO" id="GO:0005886">
    <property type="term" value="C:plasma membrane"/>
    <property type="evidence" value="ECO:0007669"/>
    <property type="project" value="UniProtKB-SubCell"/>
</dbReference>
<sequence length="118" mass="12688">MFFPEVAWAMGAAGGQAGQEGNPIAAFVPLALMFVIFYFLLIRPQQKRAKEHKALLDNLQEGQSVVTAGGLIGTIVEIKDDIISVDLGDTTVRVGRQYISGLKTSPAAEKKAKDGKKK</sequence>
<dbReference type="STRING" id="1560234.SP90_10965"/>
<accession>A0A1B7XBB0</accession>
<dbReference type="PANTHER" id="PTHR33909:SF1">
    <property type="entry name" value="SEC TRANSLOCON ACCESSORY COMPLEX SUBUNIT YAJC"/>
    <property type="match status" value="1"/>
</dbReference>
<organism evidence="12 13">
    <name type="scientific">Halodesulfovibrio spirochaetisodalis</name>
    <dbReference type="NCBI Taxonomy" id="1560234"/>
    <lineage>
        <taxon>Bacteria</taxon>
        <taxon>Pseudomonadati</taxon>
        <taxon>Thermodesulfobacteriota</taxon>
        <taxon>Desulfovibrionia</taxon>
        <taxon>Desulfovibrionales</taxon>
        <taxon>Desulfovibrionaceae</taxon>
        <taxon>Halodesulfovibrio</taxon>
    </lineage>
</organism>
<dbReference type="SMART" id="SM01323">
    <property type="entry name" value="YajC"/>
    <property type="match status" value="1"/>
</dbReference>
<name>A0A1B7XBB0_9BACT</name>
<evidence type="ECO:0000256" key="11">
    <source>
        <dbReference type="SAM" id="Phobius"/>
    </source>
</evidence>